<accession>A0A4R3K565</accession>
<reference evidence="1 2" key="1">
    <citation type="submission" date="2019-03" db="EMBL/GenBank/DDBJ databases">
        <title>Genomic Encyclopedia of Type Strains, Phase IV (KMG-IV): sequencing the most valuable type-strain genomes for metagenomic binning, comparative biology and taxonomic classification.</title>
        <authorList>
            <person name="Goeker M."/>
        </authorList>
    </citation>
    <scope>NUCLEOTIDE SEQUENCE [LARGE SCALE GENOMIC DNA]</scope>
    <source>
        <strain evidence="1 2">DSM 29489</strain>
    </source>
</reference>
<protein>
    <submittedName>
        <fullName evidence="1">Uncharacterized protein</fullName>
    </submittedName>
</protein>
<name>A0A4R3K565_9FIRM</name>
<proteinExistence type="predicted"/>
<evidence type="ECO:0000313" key="1">
    <source>
        <dbReference type="EMBL" id="TCS77850.1"/>
    </source>
</evidence>
<evidence type="ECO:0000313" key="2">
    <source>
        <dbReference type="Proteomes" id="UP000295726"/>
    </source>
</evidence>
<dbReference type="EMBL" id="SLZZ01000014">
    <property type="protein sequence ID" value="TCS77850.1"/>
    <property type="molecule type" value="Genomic_DNA"/>
</dbReference>
<keyword evidence="2" id="KW-1185">Reference proteome</keyword>
<gene>
    <name evidence="1" type="ORF">EDD59_1142</name>
</gene>
<sequence length="69" mass="7656">MSGGGYPASIAAIEQSKDIIEIFVTGAFYDFYDIIDECRLDEKIAEKLLFHGLVIAVCGILIYSNPCFF</sequence>
<organism evidence="1 2">
    <name type="scientific">Muricomes intestini</name>
    <dbReference type="NCBI Taxonomy" id="1796634"/>
    <lineage>
        <taxon>Bacteria</taxon>
        <taxon>Bacillati</taxon>
        <taxon>Bacillota</taxon>
        <taxon>Clostridia</taxon>
        <taxon>Lachnospirales</taxon>
        <taxon>Lachnospiraceae</taxon>
        <taxon>Muricomes</taxon>
    </lineage>
</organism>
<comment type="caution">
    <text evidence="1">The sequence shown here is derived from an EMBL/GenBank/DDBJ whole genome shotgun (WGS) entry which is preliminary data.</text>
</comment>
<dbReference type="Proteomes" id="UP000295726">
    <property type="component" value="Unassembled WGS sequence"/>
</dbReference>
<dbReference type="AlphaFoldDB" id="A0A4R3K565"/>